<dbReference type="KEGG" id="tsph:KIH39_21520"/>
<accession>A0A8E6B6P1</accession>
<organism evidence="1 2">
    <name type="scientific">Telmatocola sphagniphila</name>
    <dbReference type="NCBI Taxonomy" id="1123043"/>
    <lineage>
        <taxon>Bacteria</taxon>
        <taxon>Pseudomonadati</taxon>
        <taxon>Planctomycetota</taxon>
        <taxon>Planctomycetia</taxon>
        <taxon>Gemmatales</taxon>
        <taxon>Gemmataceae</taxon>
    </lineage>
</organism>
<keyword evidence="2" id="KW-1185">Reference proteome</keyword>
<evidence type="ECO:0000313" key="1">
    <source>
        <dbReference type="EMBL" id="QVL31400.1"/>
    </source>
</evidence>
<sequence length="84" mass="9456">MTNLRLSKSQRIILEKINSHNGEINWYKLGRACIALLANPADFSLQPLLDAEYIREQAVENEPLPRLHITDSGRVALAIPIHSP</sequence>
<proteinExistence type="predicted"/>
<name>A0A8E6B6P1_9BACT</name>
<reference evidence="1" key="1">
    <citation type="submission" date="2021-05" db="EMBL/GenBank/DDBJ databases">
        <title>Complete genome sequence of the cellulolytic planctomycete Telmatocola sphagniphila SP2T and characterization of the first cellulase from planctomycetes.</title>
        <authorList>
            <person name="Rakitin A.L."/>
            <person name="Beletsky A.V."/>
            <person name="Naumoff D.G."/>
            <person name="Kulichevskaya I.S."/>
            <person name="Mardanov A.V."/>
            <person name="Ravin N.V."/>
            <person name="Dedysh S.N."/>
        </authorList>
    </citation>
    <scope>NUCLEOTIDE SEQUENCE</scope>
    <source>
        <strain evidence="1">SP2T</strain>
    </source>
</reference>
<dbReference type="AlphaFoldDB" id="A0A8E6B6P1"/>
<dbReference type="EMBL" id="CP074694">
    <property type="protein sequence ID" value="QVL31400.1"/>
    <property type="molecule type" value="Genomic_DNA"/>
</dbReference>
<dbReference type="RefSeq" id="WP_213495281.1">
    <property type="nucleotide sequence ID" value="NZ_CP074694.1"/>
</dbReference>
<protein>
    <submittedName>
        <fullName evidence="1">Uncharacterized protein</fullName>
    </submittedName>
</protein>
<dbReference type="Proteomes" id="UP000676194">
    <property type="component" value="Chromosome"/>
</dbReference>
<gene>
    <name evidence="1" type="ORF">KIH39_21520</name>
</gene>
<evidence type="ECO:0000313" key="2">
    <source>
        <dbReference type="Proteomes" id="UP000676194"/>
    </source>
</evidence>